<dbReference type="InterPro" id="IPR027463">
    <property type="entry name" value="AcrB_DN_DC_subdom"/>
</dbReference>
<dbReference type="NCBIfam" id="TIGR00915">
    <property type="entry name" value="2A0602"/>
    <property type="match status" value="1"/>
</dbReference>
<feature type="transmembrane region" description="Helical" evidence="9">
    <location>
        <begin position="977"/>
        <end position="999"/>
    </location>
</feature>
<sequence length="1055" mass="111314">MRFSSFFIDRPVFAAVCSILLVLVGAVAGTRLPVSEFPEIVPPTVTIQASYPGASAEVIADTVATPIEQEVNGVDGMLYMSSQSTGDGNVTISVVFRTGTDVDAVAPLVQNRVAVAEARLPQQVRQIGLKVRKTSPDLMMVVYLVSPHGTLSQQYLSNYATLDIRDALARIDGVGDVYLRGQRDYALRVWLDPGRLAERAISVDDVIDAIRRANAQVSPGTLNTPPSGTGGAYQLQVLTRGRLRDTDAFADIVVRATRDDAGNTAVVRLRDVARVELGAQDYGSDTLLDGGTTVDIGISQKPGSNALATADAIIATLDAMKARFPSDLEYHAYYNPTAFVRTSIHNVLHTLLEATVLVALAVIVFLKTWRAAIIPILAIPISLVGTLALMPLFGVAINNLSLFGMVLAIGIVVDDAIVVVENIERHIAEGLTPRAAAHRGMAEVGIAVIAIALVLIAVFVPAAFISGIPGLFFRQFAVTIALATALSAFVSLTLSPALAALLFSASHGQHRPGRIAAALAGFDRGFAALAGRYTRLVTLTFGRRGFLLLVYAGLIGLTVWRLDVTPHGFVPPVDRGYAIVSIQLPPGATLARTTDVARDVSRRLDVLPGVRHTSAISGTDGATFTTAPNAAVVFVVFDDFEARASRGLDGGHMLAAIRHALAPIGTARVLVLPPPAVAGIGTGGGFKLFVRDRQGHGAAGLQHVVQAVTAAASHEAAVANVFSPYNAGAPGVFADVDPVRAQLLGVPLDRVNSMLSGYLGAFYVNDFNLYGRTYQVDIEADQAYRREIGDLATLRTRSDSGAMVPLGSLASFRPVTTPFRVARYDLFPGAEVQGVAAPGYSTGQALAAMERVLANTLPDGYDYEWTELALQEKLAGDTTWIAGTLAVTFVYLLLAALYESWTLPASVILIVPMCLLAALVGVSLRGMDVNILTEVGFIVLIGLAAKNAILIVEFAVQAQRDGASAADAAIRAARVRLRPILMTSLAFILGAVPLVFATGAGAEMRQAMGTAVFAGMIGVTAFGLVFTPLFFLLARQLAARRRPVTGRDASTGGAA</sequence>
<dbReference type="Gene3D" id="3.30.70.1430">
    <property type="entry name" value="Multidrug efflux transporter AcrB pore domain"/>
    <property type="match status" value="2"/>
</dbReference>
<evidence type="ECO:0000256" key="2">
    <source>
        <dbReference type="ARBA" id="ARBA00010942"/>
    </source>
</evidence>
<protein>
    <recommendedName>
        <fullName evidence="9">Efflux pump membrane transporter</fullName>
    </recommendedName>
</protein>
<evidence type="ECO:0000256" key="8">
    <source>
        <dbReference type="ARBA" id="ARBA00023136"/>
    </source>
</evidence>
<dbReference type="GO" id="GO:0005886">
    <property type="term" value="C:plasma membrane"/>
    <property type="evidence" value="ECO:0007669"/>
    <property type="project" value="UniProtKB-SubCell"/>
</dbReference>
<evidence type="ECO:0000256" key="6">
    <source>
        <dbReference type="ARBA" id="ARBA00022692"/>
    </source>
</evidence>
<keyword evidence="5 9" id="KW-0997">Cell inner membrane</keyword>
<name>A0A0B6S5U9_BURPL</name>
<feature type="transmembrane region" description="Helical" evidence="9">
    <location>
        <begin position="545"/>
        <end position="562"/>
    </location>
</feature>
<evidence type="ECO:0000259" key="10">
    <source>
        <dbReference type="PROSITE" id="PS50156"/>
    </source>
</evidence>
<evidence type="ECO:0000256" key="5">
    <source>
        <dbReference type="ARBA" id="ARBA00022519"/>
    </source>
</evidence>
<dbReference type="PROSITE" id="PS50156">
    <property type="entry name" value="SSD"/>
    <property type="match status" value="1"/>
</dbReference>
<dbReference type="EMBL" id="CP002581">
    <property type="protein sequence ID" value="AJK48680.1"/>
    <property type="molecule type" value="Genomic_DNA"/>
</dbReference>
<comment type="subcellular location">
    <subcellularLocation>
        <location evidence="1 9">Cell inner membrane</location>
        <topology evidence="1 9">Multi-pass membrane protein</topology>
    </subcellularLocation>
</comment>
<dbReference type="HOGENOM" id="CLU_002755_1_1_4"/>
<dbReference type="InterPro" id="IPR004764">
    <property type="entry name" value="MdtF-like"/>
</dbReference>
<dbReference type="KEGG" id="bgp:BGL_2c05960"/>
<reference evidence="12" key="1">
    <citation type="submission" date="2011-03" db="EMBL/GenBank/DDBJ databases">
        <authorList>
            <person name="Voget S."/>
            <person name="Streit W.R."/>
            <person name="Jaeger K.E."/>
            <person name="Daniel R."/>
        </authorList>
    </citation>
    <scope>NUCLEOTIDE SEQUENCE [LARGE SCALE GENOMIC DNA]</scope>
    <source>
        <strain evidence="12">PG1</strain>
    </source>
</reference>
<dbReference type="GO" id="GO:0042910">
    <property type="term" value="F:xenobiotic transmembrane transporter activity"/>
    <property type="evidence" value="ECO:0007669"/>
    <property type="project" value="TreeGrafter"/>
</dbReference>
<evidence type="ECO:0000313" key="11">
    <source>
        <dbReference type="EMBL" id="AJK48680.1"/>
    </source>
</evidence>
<dbReference type="SUPFAM" id="SSF82866">
    <property type="entry name" value="Multidrug efflux transporter AcrB transmembrane domain"/>
    <property type="match status" value="2"/>
</dbReference>
<dbReference type="SUPFAM" id="SSF82714">
    <property type="entry name" value="Multidrug efflux transporter AcrB TolC docking domain, DN and DC subdomains"/>
    <property type="match status" value="2"/>
</dbReference>
<feature type="transmembrane region" description="Helical" evidence="9">
    <location>
        <begin position="441"/>
        <end position="464"/>
    </location>
</feature>
<dbReference type="Gene3D" id="1.20.1640.10">
    <property type="entry name" value="Multidrug efflux transporter AcrB transmembrane domain"/>
    <property type="match status" value="2"/>
</dbReference>
<keyword evidence="3 9" id="KW-0813">Transport</keyword>
<evidence type="ECO:0000313" key="12">
    <source>
        <dbReference type="Proteomes" id="UP000031838"/>
    </source>
</evidence>
<keyword evidence="6 9" id="KW-0812">Transmembrane</keyword>
<dbReference type="PANTHER" id="PTHR32063:SF11">
    <property type="entry name" value="CATION OR DRUG EFFLUX SYSTEM PROTEIN"/>
    <property type="match status" value="1"/>
</dbReference>
<dbReference type="InterPro" id="IPR001036">
    <property type="entry name" value="Acrflvin-R"/>
</dbReference>
<feature type="transmembrane region" description="Helical" evidence="9">
    <location>
        <begin position="476"/>
        <end position="503"/>
    </location>
</feature>
<dbReference type="SUPFAM" id="SSF82693">
    <property type="entry name" value="Multidrug efflux transporter AcrB pore domain, PN1, PN2, PC1 and PC2 subdomains"/>
    <property type="match status" value="4"/>
</dbReference>
<comment type="caution">
    <text evidence="9">Lacks conserved residue(s) required for the propagation of feature annotation.</text>
</comment>
<evidence type="ECO:0000256" key="3">
    <source>
        <dbReference type="ARBA" id="ARBA00022448"/>
    </source>
</evidence>
<reference evidence="11 12" key="2">
    <citation type="journal article" date="2016" name="Appl. Microbiol. Biotechnol.">
        <title>Mutations improving production and secretion of extracellular lipase by Burkholderia glumae PG1.</title>
        <authorList>
            <person name="Knapp A."/>
            <person name="Voget S."/>
            <person name="Gao R."/>
            <person name="Zaburannyi N."/>
            <person name="Krysciak D."/>
            <person name="Breuer M."/>
            <person name="Hauer B."/>
            <person name="Streit W.R."/>
            <person name="Muller R."/>
            <person name="Daniel R."/>
            <person name="Jaeger K.E."/>
        </authorList>
    </citation>
    <scope>NUCLEOTIDE SEQUENCE [LARGE SCALE GENOMIC DNA]</scope>
    <source>
        <strain evidence="11 12">PG1</strain>
    </source>
</reference>
<feature type="transmembrane region" description="Helical" evidence="9">
    <location>
        <begin position="400"/>
        <end position="420"/>
    </location>
</feature>
<dbReference type="Proteomes" id="UP000031838">
    <property type="component" value="Chromosome 2"/>
</dbReference>
<keyword evidence="12" id="KW-1185">Reference proteome</keyword>
<feature type="transmembrane region" description="Helical" evidence="9">
    <location>
        <begin position="373"/>
        <end position="394"/>
    </location>
</feature>
<evidence type="ECO:0000256" key="7">
    <source>
        <dbReference type="ARBA" id="ARBA00022989"/>
    </source>
</evidence>
<dbReference type="AlphaFoldDB" id="A0A0B6S5U9"/>
<dbReference type="GO" id="GO:0015562">
    <property type="term" value="F:efflux transmembrane transporter activity"/>
    <property type="evidence" value="ECO:0007669"/>
    <property type="project" value="InterPro"/>
</dbReference>
<feature type="domain" description="SSD" evidence="10">
    <location>
        <begin position="372"/>
        <end position="501"/>
    </location>
</feature>
<feature type="transmembrane region" description="Helical" evidence="9">
    <location>
        <begin position="880"/>
        <end position="898"/>
    </location>
</feature>
<organism evidence="11 12">
    <name type="scientific">Burkholderia plantarii</name>
    <dbReference type="NCBI Taxonomy" id="41899"/>
    <lineage>
        <taxon>Bacteria</taxon>
        <taxon>Pseudomonadati</taxon>
        <taxon>Pseudomonadota</taxon>
        <taxon>Betaproteobacteria</taxon>
        <taxon>Burkholderiales</taxon>
        <taxon>Burkholderiaceae</taxon>
        <taxon>Burkholderia</taxon>
    </lineage>
</organism>
<dbReference type="PANTHER" id="PTHR32063">
    <property type="match status" value="1"/>
</dbReference>
<feature type="transmembrane region" description="Helical" evidence="9">
    <location>
        <begin position="936"/>
        <end position="956"/>
    </location>
</feature>
<dbReference type="Gene3D" id="3.30.2090.10">
    <property type="entry name" value="Multidrug efflux transporter AcrB TolC docking domain, DN and DC subdomains"/>
    <property type="match status" value="2"/>
</dbReference>
<feature type="transmembrane region" description="Helical" evidence="9">
    <location>
        <begin position="1011"/>
        <end position="1033"/>
    </location>
</feature>
<evidence type="ECO:0000256" key="4">
    <source>
        <dbReference type="ARBA" id="ARBA00022475"/>
    </source>
</evidence>
<feature type="transmembrane region" description="Helical" evidence="9">
    <location>
        <begin position="905"/>
        <end position="924"/>
    </location>
</feature>
<dbReference type="Pfam" id="PF00873">
    <property type="entry name" value="ACR_tran"/>
    <property type="match status" value="1"/>
</dbReference>
<evidence type="ECO:0000256" key="9">
    <source>
        <dbReference type="RuleBase" id="RU364070"/>
    </source>
</evidence>
<keyword evidence="7 9" id="KW-1133">Transmembrane helix</keyword>
<keyword evidence="8 9" id="KW-0472">Membrane</keyword>
<feature type="transmembrane region" description="Helical" evidence="9">
    <location>
        <begin position="347"/>
        <end position="366"/>
    </location>
</feature>
<dbReference type="RefSeq" id="WP_042629284.1">
    <property type="nucleotide sequence ID" value="NZ_CP002581.1"/>
</dbReference>
<proteinExistence type="inferred from homology"/>
<accession>A0A0B6S5U9</accession>
<keyword evidence="4" id="KW-1003">Cell membrane</keyword>
<dbReference type="Gene3D" id="3.30.70.1320">
    <property type="entry name" value="Multidrug efflux transporter AcrB pore domain like"/>
    <property type="match status" value="1"/>
</dbReference>
<evidence type="ECO:0000256" key="1">
    <source>
        <dbReference type="ARBA" id="ARBA00004429"/>
    </source>
</evidence>
<dbReference type="GO" id="GO:0009636">
    <property type="term" value="P:response to toxic substance"/>
    <property type="evidence" value="ECO:0007669"/>
    <property type="project" value="UniProtKB-ARBA"/>
</dbReference>
<comment type="similarity">
    <text evidence="2 9">Belongs to the resistance-nodulation-cell division (RND) (TC 2.A.6) family.</text>
</comment>
<dbReference type="InterPro" id="IPR000731">
    <property type="entry name" value="SSD"/>
</dbReference>
<dbReference type="FunFam" id="3.30.70.1430:FF:000001">
    <property type="entry name" value="Efflux pump membrane transporter"/>
    <property type="match status" value="1"/>
</dbReference>
<dbReference type="FunFam" id="1.20.1640.10:FF:000001">
    <property type="entry name" value="Efflux pump membrane transporter"/>
    <property type="match status" value="1"/>
</dbReference>
<dbReference type="PRINTS" id="PR00702">
    <property type="entry name" value="ACRIFLAVINRP"/>
</dbReference>
<gene>
    <name evidence="11" type="primary">acrB1</name>
    <name evidence="11" type="ORF">BGL_2c05960</name>
</gene>
<dbReference type="Gene3D" id="3.30.70.1440">
    <property type="entry name" value="Multidrug efflux transporter AcrB pore domain"/>
    <property type="match status" value="1"/>
</dbReference>